<sequence>SVQARDDDVINVAGHRLSTIALEEALLAHEDVIDAAVIGVKDELKGEIPCGFFVKKKQSVKSDEILVKEVIEIVRKQIGPVAAFHLCTAVKDIPKTRSGKTPRKSFADIAKGINIKVSPTIEDPSYYKYVVEGLQRFGGEIVDEYDKSATHSLVSATDREKAFSVLHYGFRLHWFRPFILRTPDLSVKVHCVNSPHFDQYPSRNCFWSNIFNWCVKIRFINKISQNVLIILKDYMVVVITKFYSCYLLQSNWVTLYENQYTLFIGKSCNQKFVVQTNSSSETVTIEWLWDSIKLKELQPTRYYRN</sequence>
<dbReference type="Proteomes" id="UP000326759">
    <property type="component" value="Unassembled WGS sequence"/>
</dbReference>
<proteinExistence type="predicted"/>
<evidence type="ECO:0000256" key="1">
    <source>
        <dbReference type="ARBA" id="ARBA00013275"/>
    </source>
</evidence>
<comment type="caution">
    <text evidence="3">The sequence shown here is derived from an EMBL/GenBank/DDBJ whole genome shotgun (WGS) entry which is preliminary data.</text>
</comment>
<name>A0A5N5TA49_9CRUS</name>
<dbReference type="OrthoDB" id="1706066at2759"/>
<evidence type="ECO:0000313" key="4">
    <source>
        <dbReference type="Proteomes" id="UP000326759"/>
    </source>
</evidence>
<evidence type="ECO:0000259" key="2">
    <source>
        <dbReference type="Pfam" id="PF13193"/>
    </source>
</evidence>
<keyword evidence="4" id="KW-1185">Reference proteome</keyword>
<dbReference type="EC" id="6.2.1.1" evidence="1"/>
<evidence type="ECO:0000313" key="3">
    <source>
        <dbReference type="EMBL" id="KAB7503533.1"/>
    </source>
</evidence>
<dbReference type="PANTHER" id="PTHR43347:SF3">
    <property type="entry name" value="ACYL-COA SYNTHETASE SHORT-CHAIN FAMILY MEMBER 3, MITOCHONDRIAL"/>
    <property type="match status" value="1"/>
</dbReference>
<feature type="domain" description="AMP-binding enzyme C-terminal" evidence="2">
    <location>
        <begin position="22"/>
        <end position="100"/>
    </location>
</feature>
<dbReference type="GO" id="GO:0050218">
    <property type="term" value="F:propionate-CoA ligase activity"/>
    <property type="evidence" value="ECO:0007669"/>
    <property type="project" value="TreeGrafter"/>
</dbReference>
<dbReference type="InterPro" id="IPR045851">
    <property type="entry name" value="AMP-bd_C_sf"/>
</dbReference>
<dbReference type="Pfam" id="PF13193">
    <property type="entry name" value="AMP-binding_C"/>
    <property type="match status" value="1"/>
</dbReference>
<reference evidence="3 4" key="1">
    <citation type="journal article" date="2019" name="PLoS Biol.">
        <title>Sex chromosomes control vertical transmission of feminizing Wolbachia symbionts in an isopod.</title>
        <authorList>
            <person name="Becking T."/>
            <person name="Chebbi M.A."/>
            <person name="Giraud I."/>
            <person name="Moumen B."/>
            <person name="Laverre T."/>
            <person name="Caubet Y."/>
            <person name="Peccoud J."/>
            <person name="Gilbert C."/>
            <person name="Cordaux R."/>
        </authorList>
    </citation>
    <scope>NUCLEOTIDE SEQUENCE [LARGE SCALE GENOMIC DNA]</scope>
    <source>
        <strain evidence="3">ANa2</strain>
        <tissue evidence="3">Whole body excluding digestive tract and cuticle</tissue>
    </source>
</reference>
<accession>A0A5N5TA49</accession>
<dbReference type="GO" id="GO:0005759">
    <property type="term" value="C:mitochondrial matrix"/>
    <property type="evidence" value="ECO:0007669"/>
    <property type="project" value="TreeGrafter"/>
</dbReference>
<dbReference type="GO" id="GO:0003987">
    <property type="term" value="F:acetate-CoA ligase activity"/>
    <property type="evidence" value="ECO:0007669"/>
    <property type="project" value="UniProtKB-EC"/>
</dbReference>
<dbReference type="AlphaFoldDB" id="A0A5N5TA49"/>
<dbReference type="InterPro" id="IPR036420">
    <property type="entry name" value="BRCT_dom_sf"/>
</dbReference>
<dbReference type="SUPFAM" id="SSF52113">
    <property type="entry name" value="BRCT domain"/>
    <property type="match status" value="1"/>
</dbReference>
<protein>
    <recommendedName>
        <fullName evidence="1">acetate--CoA ligase</fullName>
        <ecNumber evidence="1">6.2.1.1</ecNumber>
    </recommendedName>
</protein>
<dbReference type="SUPFAM" id="SSF56801">
    <property type="entry name" value="Acetyl-CoA synthetase-like"/>
    <property type="match status" value="1"/>
</dbReference>
<dbReference type="Gene3D" id="3.30.300.30">
    <property type="match status" value="1"/>
</dbReference>
<dbReference type="PANTHER" id="PTHR43347">
    <property type="entry name" value="ACYL-COA SYNTHETASE"/>
    <property type="match status" value="1"/>
</dbReference>
<dbReference type="InterPro" id="IPR025110">
    <property type="entry name" value="AMP-bd_C"/>
</dbReference>
<gene>
    <name evidence="3" type="primary">Acss3</name>
    <name evidence="3" type="ORF">Anas_07804</name>
</gene>
<organism evidence="3 4">
    <name type="scientific">Armadillidium nasatum</name>
    <dbReference type="NCBI Taxonomy" id="96803"/>
    <lineage>
        <taxon>Eukaryota</taxon>
        <taxon>Metazoa</taxon>
        <taxon>Ecdysozoa</taxon>
        <taxon>Arthropoda</taxon>
        <taxon>Crustacea</taxon>
        <taxon>Multicrustacea</taxon>
        <taxon>Malacostraca</taxon>
        <taxon>Eumalacostraca</taxon>
        <taxon>Peracarida</taxon>
        <taxon>Isopoda</taxon>
        <taxon>Oniscidea</taxon>
        <taxon>Crinocheta</taxon>
        <taxon>Armadillidiidae</taxon>
        <taxon>Armadillidium</taxon>
    </lineage>
</organism>
<dbReference type="EMBL" id="SEYY01004991">
    <property type="protein sequence ID" value="KAB7503533.1"/>
    <property type="molecule type" value="Genomic_DNA"/>
</dbReference>
<feature type="non-terminal residue" evidence="3">
    <location>
        <position position="1"/>
    </location>
</feature>